<accession>A0ABP3WA62</accession>
<dbReference type="EMBL" id="BAAACI010000018">
    <property type="protein sequence ID" value="GAA0779878.1"/>
    <property type="molecule type" value="Genomic_DNA"/>
</dbReference>
<name>A0ABP3WA62_CLOSU</name>
<evidence type="ECO:0008006" key="3">
    <source>
        <dbReference type="Google" id="ProtNLM"/>
    </source>
</evidence>
<organism evidence="1 2">
    <name type="scientific">Clostridium subterminale</name>
    <dbReference type="NCBI Taxonomy" id="1550"/>
    <lineage>
        <taxon>Bacteria</taxon>
        <taxon>Bacillati</taxon>
        <taxon>Bacillota</taxon>
        <taxon>Clostridia</taxon>
        <taxon>Eubacteriales</taxon>
        <taxon>Clostridiaceae</taxon>
        <taxon>Clostridium</taxon>
    </lineage>
</organism>
<reference evidence="2" key="1">
    <citation type="journal article" date="2019" name="Int. J. Syst. Evol. Microbiol.">
        <title>The Global Catalogue of Microorganisms (GCM) 10K type strain sequencing project: providing services to taxonomists for standard genome sequencing and annotation.</title>
        <authorList>
            <consortium name="The Broad Institute Genomics Platform"/>
            <consortium name="The Broad Institute Genome Sequencing Center for Infectious Disease"/>
            <person name="Wu L."/>
            <person name="Ma J."/>
        </authorList>
    </citation>
    <scope>NUCLEOTIDE SEQUENCE [LARGE SCALE GENOMIC DNA]</scope>
    <source>
        <strain evidence="2">JCM 1417</strain>
    </source>
</reference>
<keyword evidence="2" id="KW-1185">Reference proteome</keyword>
<proteinExistence type="predicted"/>
<gene>
    <name evidence="1" type="ORF">GCM10008908_39300</name>
</gene>
<comment type="caution">
    <text evidence="1">The sequence shown here is derived from an EMBL/GenBank/DDBJ whole genome shotgun (WGS) entry which is preliminary data.</text>
</comment>
<protein>
    <recommendedName>
        <fullName evidence="3">YtxH domain-containing protein</fullName>
    </recommendedName>
</protein>
<evidence type="ECO:0000313" key="2">
    <source>
        <dbReference type="Proteomes" id="UP001501047"/>
    </source>
</evidence>
<evidence type="ECO:0000313" key="1">
    <source>
        <dbReference type="EMBL" id="GAA0779878.1"/>
    </source>
</evidence>
<sequence>MRRDVYFMKMLLKIMVLIASLALAVNYVMPSMDGRTKRKLRKRVKRFQHRAEDMLDKAMVPLR</sequence>
<dbReference type="Proteomes" id="UP001501047">
    <property type="component" value="Unassembled WGS sequence"/>
</dbReference>